<evidence type="ECO:0000313" key="8">
    <source>
        <dbReference type="EMBL" id="HAW75327.1"/>
    </source>
</evidence>
<dbReference type="Proteomes" id="UP000263517">
    <property type="component" value="Unassembled WGS sequence"/>
</dbReference>
<dbReference type="EMBL" id="DNAN01000214">
    <property type="protein sequence ID" value="HAW75327.1"/>
    <property type="molecule type" value="Genomic_DNA"/>
</dbReference>
<accession>A0A350P210</accession>
<dbReference type="GO" id="GO:0042121">
    <property type="term" value="P:alginic acid biosynthetic process"/>
    <property type="evidence" value="ECO:0007669"/>
    <property type="project" value="UniProtKB-UniPathway"/>
</dbReference>
<dbReference type="RefSeq" id="WP_272977189.1">
    <property type="nucleotide sequence ID" value="NZ_CALBIY010000071.1"/>
</dbReference>
<dbReference type="AlphaFoldDB" id="A0A350P210"/>
<feature type="domain" description="AlgX/AlgJ SGNH hydrolase-like" evidence="7">
    <location>
        <begin position="354"/>
        <end position="484"/>
    </location>
</feature>
<comment type="caution">
    <text evidence="8">The sequence shown here is derived from an EMBL/GenBank/DDBJ whole genome shotgun (WGS) entry which is preliminary data.</text>
</comment>
<evidence type="ECO:0000256" key="4">
    <source>
        <dbReference type="ARBA" id="ARBA00022729"/>
    </source>
</evidence>
<keyword evidence="5" id="KW-0574">Periplasm</keyword>
<protein>
    <recommendedName>
        <fullName evidence="7">AlgX/AlgJ SGNH hydrolase-like domain-containing protein</fullName>
    </recommendedName>
</protein>
<gene>
    <name evidence="8" type="ORF">DCW74_06275</name>
</gene>
<comment type="pathway">
    <text evidence="2">Glycan biosynthesis; alginate biosynthesis.</text>
</comment>
<evidence type="ECO:0000256" key="1">
    <source>
        <dbReference type="ARBA" id="ARBA00004418"/>
    </source>
</evidence>
<keyword evidence="6" id="KW-0016">Alginate biosynthesis</keyword>
<sequence>MEKIDLAVVFYEKEVELLKILANSIEIYCSIELVDTIYFINNSANEAVAEAEFKKHVKPLFKKFSDSVSILNASAFGIDYENGALPYTAQQALKLEFGRITDKSHYMTLDARNHFIRDLRRSDLFSNDNLPVSHLQVHTGYLGICLKESCAYLGIDVDVEEPVLPSVTPYVLITKVVNELLDLVEESEGHNVYGLIAKNNRITEFLLYCAYIMRKGKINDAYALKQKPYATLFTKWPETESDVKRVLESTASDAVWMFSVHIRRFEKLKPSEIEFISELWVERKLFTNKHEAKTFIDYQAIAPNIDKGSTLATNSDGKVYEGRGGRLFIANDSNEVIKQHRGERLLSDKQLKAWKYLLEFRKAICSAKAIAYQIMVVPDAHAVHKEQLPLLDYYANARPVHQILDSIDDYSYFNYPLNVLKHANENGEVYHPVDSHYTAYGAYVCYKSLMSNLRRKIDILKDDEIENVTKKSSGDLGEKFEPPKVAEYTDCVVKKATATKVWNNGVTNRGHMSLWINSDDTKPTCILFTDSYGWKIQRFFAESFSRLYIIHSPLIELEAIDVFKPDFVFSLMAERFLIYPPKDLFDKSAMDFAIEKGGEVKSYEEIKAIRLDK</sequence>
<dbReference type="UniPathway" id="UPA00286"/>
<evidence type="ECO:0000256" key="3">
    <source>
        <dbReference type="ARBA" id="ARBA00022679"/>
    </source>
</evidence>
<dbReference type="GO" id="GO:0042597">
    <property type="term" value="C:periplasmic space"/>
    <property type="evidence" value="ECO:0007669"/>
    <property type="project" value="UniProtKB-SubCell"/>
</dbReference>
<evidence type="ECO:0000256" key="2">
    <source>
        <dbReference type="ARBA" id="ARBA00005182"/>
    </source>
</evidence>
<organism evidence="8 9">
    <name type="scientific">Alteromonas australica</name>
    <dbReference type="NCBI Taxonomy" id="589873"/>
    <lineage>
        <taxon>Bacteria</taxon>
        <taxon>Pseudomonadati</taxon>
        <taxon>Pseudomonadota</taxon>
        <taxon>Gammaproteobacteria</taxon>
        <taxon>Alteromonadales</taxon>
        <taxon>Alteromonadaceae</taxon>
        <taxon>Alteromonas/Salinimonas group</taxon>
        <taxon>Alteromonas</taxon>
    </lineage>
</organism>
<evidence type="ECO:0000256" key="5">
    <source>
        <dbReference type="ARBA" id="ARBA00022764"/>
    </source>
</evidence>
<keyword evidence="4" id="KW-0732">Signal</keyword>
<dbReference type="InterPro" id="IPR031811">
    <property type="entry name" value="ALGX/ALGJ_SGNH-like"/>
</dbReference>
<name>A0A350P210_9ALTE</name>
<comment type="subcellular location">
    <subcellularLocation>
        <location evidence="1">Periplasm</location>
    </subcellularLocation>
</comment>
<reference evidence="8 9" key="1">
    <citation type="journal article" date="2018" name="Nat. Biotechnol.">
        <title>A standardized bacterial taxonomy based on genome phylogeny substantially revises the tree of life.</title>
        <authorList>
            <person name="Parks D.H."/>
            <person name="Chuvochina M."/>
            <person name="Waite D.W."/>
            <person name="Rinke C."/>
            <person name="Skarshewski A."/>
            <person name="Chaumeil P.A."/>
            <person name="Hugenholtz P."/>
        </authorList>
    </citation>
    <scope>NUCLEOTIDE SEQUENCE [LARGE SCALE GENOMIC DNA]</scope>
    <source>
        <strain evidence="8">UBA11978</strain>
    </source>
</reference>
<dbReference type="InterPro" id="IPR045499">
    <property type="entry name" value="DUF6492"/>
</dbReference>
<keyword evidence="3" id="KW-0808">Transferase</keyword>
<evidence type="ECO:0000256" key="6">
    <source>
        <dbReference type="ARBA" id="ARBA00022841"/>
    </source>
</evidence>
<dbReference type="Pfam" id="PF20102">
    <property type="entry name" value="DUF6492"/>
    <property type="match status" value="1"/>
</dbReference>
<dbReference type="Pfam" id="PF16822">
    <property type="entry name" value="ALGX"/>
    <property type="match status" value="1"/>
</dbReference>
<dbReference type="GO" id="GO:0016740">
    <property type="term" value="F:transferase activity"/>
    <property type="evidence" value="ECO:0007669"/>
    <property type="project" value="UniProtKB-KW"/>
</dbReference>
<evidence type="ECO:0000313" key="9">
    <source>
        <dbReference type="Proteomes" id="UP000263517"/>
    </source>
</evidence>
<evidence type="ECO:0000259" key="7">
    <source>
        <dbReference type="Pfam" id="PF16822"/>
    </source>
</evidence>
<proteinExistence type="predicted"/>